<dbReference type="Pfam" id="PF10756">
    <property type="entry name" value="bPH_6"/>
    <property type="match status" value="1"/>
</dbReference>
<feature type="transmembrane region" description="Helical" evidence="1">
    <location>
        <begin position="20"/>
        <end position="39"/>
    </location>
</feature>
<evidence type="ECO:0000256" key="1">
    <source>
        <dbReference type="SAM" id="Phobius"/>
    </source>
</evidence>
<gene>
    <name evidence="3" type="ORF">HZU44_28555</name>
</gene>
<sequence length="157" mass="16369">MESAGTSEASSARQWRVPPVLPAVKLVGAAALVGLGLLFADGDRVRLVLAGVVAAGLAGWALRDLLAPVRLAVDPTGITVVRGFAGRRRLDWAAVEAITVDRRPRLGLSTEVLEIDAGESLHLFGRYDLDAPPGEVADALRAARPSSTGPDRASRSA</sequence>
<evidence type="ECO:0000259" key="2">
    <source>
        <dbReference type="Pfam" id="PF10756"/>
    </source>
</evidence>
<reference evidence="3" key="1">
    <citation type="submission" date="2020-08" db="EMBL/GenBank/DDBJ databases">
        <title>A bifunctional nitrone conjugated secondary metabolite targeting the ribosome.</title>
        <authorList>
            <person name="Limbrick E.M."/>
            <person name="Graf M."/>
            <person name="Derewacz D.K."/>
            <person name="Nguyen F."/>
            <person name="Spraggins J.M."/>
            <person name="Wieland M."/>
            <person name="Ynigez-Gutierrez A.E."/>
            <person name="Reisman B.J."/>
            <person name="Zinshteyn B."/>
            <person name="McCulloch K."/>
            <person name="Iverson T.M."/>
            <person name="Green R."/>
            <person name="Wilson D.N."/>
            <person name="Bachmann B.O."/>
        </authorList>
    </citation>
    <scope>NUCLEOTIDE SEQUENCE</scope>
    <source>
        <strain evidence="3">Africana</strain>
    </source>
</reference>
<keyword evidence="1" id="KW-0472">Membrane</keyword>
<accession>A0A7D6C775</accession>
<feature type="domain" description="Low molecular weight protein antigen 6 PH" evidence="2">
    <location>
        <begin position="69"/>
        <end position="144"/>
    </location>
</feature>
<keyword evidence="1" id="KW-1133">Transmembrane helix</keyword>
<name>A0A7D6C775_9ACTN</name>
<keyword evidence="1" id="KW-0812">Transmembrane</keyword>
<proteinExistence type="predicted"/>
<protein>
    <submittedName>
        <fullName evidence="3">PH domain-containing protein</fullName>
    </submittedName>
</protein>
<evidence type="ECO:0000313" key="3">
    <source>
        <dbReference type="EMBL" id="QLJ98547.1"/>
    </source>
</evidence>
<dbReference type="InterPro" id="IPR019692">
    <property type="entry name" value="CFP-6_PH"/>
</dbReference>
<dbReference type="AlphaFoldDB" id="A0A7D6C775"/>
<dbReference type="EMBL" id="CP058905">
    <property type="protein sequence ID" value="QLJ98547.1"/>
    <property type="molecule type" value="Genomic_DNA"/>
</dbReference>
<organism evidence="3">
    <name type="scientific">Micromonospora carbonacea</name>
    <dbReference type="NCBI Taxonomy" id="47853"/>
    <lineage>
        <taxon>Bacteria</taxon>
        <taxon>Bacillati</taxon>
        <taxon>Actinomycetota</taxon>
        <taxon>Actinomycetes</taxon>
        <taxon>Micromonosporales</taxon>
        <taxon>Micromonosporaceae</taxon>
        <taxon>Micromonospora</taxon>
    </lineage>
</organism>
<feature type="transmembrane region" description="Helical" evidence="1">
    <location>
        <begin position="45"/>
        <end position="62"/>
    </location>
</feature>